<gene>
    <name evidence="1" type="ORF">DPMN_036482</name>
</gene>
<proteinExistence type="predicted"/>
<organism evidence="1 2">
    <name type="scientific">Dreissena polymorpha</name>
    <name type="common">Zebra mussel</name>
    <name type="synonym">Mytilus polymorpha</name>
    <dbReference type="NCBI Taxonomy" id="45954"/>
    <lineage>
        <taxon>Eukaryota</taxon>
        <taxon>Metazoa</taxon>
        <taxon>Spiralia</taxon>
        <taxon>Lophotrochozoa</taxon>
        <taxon>Mollusca</taxon>
        <taxon>Bivalvia</taxon>
        <taxon>Autobranchia</taxon>
        <taxon>Heteroconchia</taxon>
        <taxon>Euheterodonta</taxon>
        <taxon>Imparidentia</taxon>
        <taxon>Neoheterodontei</taxon>
        <taxon>Myida</taxon>
        <taxon>Dreissenoidea</taxon>
        <taxon>Dreissenidae</taxon>
        <taxon>Dreissena</taxon>
    </lineage>
</organism>
<accession>A0A9D4MD20</accession>
<dbReference type="EMBL" id="JAIWYP010000002">
    <property type="protein sequence ID" value="KAH3873252.1"/>
    <property type="molecule type" value="Genomic_DNA"/>
</dbReference>
<dbReference type="Proteomes" id="UP000828390">
    <property type="component" value="Unassembled WGS sequence"/>
</dbReference>
<reference evidence="1" key="2">
    <citation type="submission" date="2020-11" db="EMBL/GenBank/DDBJ databases">
        <authorList>
            <person name="McCartney M.A."/>
            <person name="Auch B."/>
            <person name="Kono T."/>
            <person name="Mallez S."/>
            <person name="Becker A."/>
            <person name="Gohl D.M."/>
            <person name="Silverstein K.A.T."/>
            <person name="Koren S."/>
            <person name="Bechman K.B."/>
            <person name="Herman A."/>
            <person name="Abrahante J.E."/>
            <person name="Garbe J."/>
        </authorList>
    </citation>
    <scope>NUCLEOTIDE SEQUENCE</scope>
    <source>
        <strain evidence="1">Duluth1</strain>
        <tissue evidence="1">Whole animal</tissue>
    </source>
</reference>
<protein>
    <submittedName>
        <fullName evidence="1">Uncharacterized protein</fullName>
    </submittedName>
</protein>
<dbReference type="AlphaFoldDB" id="A0A9D4MD20"/>
<keyword evidence="2" id="KW-1185">Reference proteome</keyword>
<reference evidence="1" key="1">
    <citation type="journal article" date="2019" name="bioRxiv">
        <title>The Genome of the Zebra Mussel, Dreissena polymorpha: A Resource for Invasive Species Research.</title>
        <authorList>
            <person name="McCartney M.A."/>
            <person name="Auch B."/>
            <person name="Kono T."/>
            <person name="Mallez S."/>
            <person name="Zhang Y."/>
            <person name="Obille A."/>
            <person name="Becker A."/>
            <person name="Abrahante J.E."/>
            <person name="Garbe J."/>
            <person name="Badalamenti J.P."/>
            <person name="Herman A."/>
            <person name="Mangelson H."/>
            <person name="Liachko I."/>
            <person name="Sullivan S."/>
            <person name="Sone E.D."/>
            <person name="Koren S."/>
            <person name="Silverstein K.A.T."/>
            <person name="Beckman K.B."/>
            <person name="Gohl D.M."/>
        </authorList>
    </citation>
    <scope>NUCLEOTIDE SEQUENCE</scope>
    <source>
        <strain evidence="1">Duluth1</strain>
        <tissue evidence="1">Whole animal</tissue>
    </source>
</reference>
<sequence length="101" mass="11152">MSSMRNTSADINMNDKKLENVSSFMYLGATLSTDGTNTASVRIRIVKATTEMARLSRLWTSSSVSFHNSRLYGSSLEAPTLLCCCRDLDTIRGHIAHETGF</sequence>
<evidence type="ECO:0000313" key="2">
    <source>
        <dbReference type="Proteomes" id="UP000828390"/>
    </source>
</evidence>
<evidence type="ECO:0000313" key="1">
    <source>
        <dbReference type="EMBL" id="KAH3873252.1"/>
    </source>
</evidence>
<name>A0A9D4MD20_DREPO</name>
<comment type="caution">
    <text evidence="1">The sequence shown here is derived from an EMBL/GenBank/DDBJ whole genome shotgun (WGS) entry which is preliminary data.</text>
</comment>